<dbReference type="PROSITE" id="PS50127">
    <property type="entry name" value="UBC_2"/>
    <property type="match status" value="1"/>
</dbReference>
<dbReference type="AlphaFoldDB" id="A0A183E3S7"/>
<dbReference type="PANTHER" id="PTHR24068">
    <property type="entry name" value="UBIQUITIN-CONJUGATING ENZYME E2"/>
    <property type="match status" value="1"/>
</dbReference>
<dbReference type="SMART" id="SM00212">
    <property type="entry name" value="UBCc"/>
    <property type="match status" value="1"/>
</dbReference>
<evidence type="ECO:0000313" key="4">
    <source>
        <dbReference type="WBParaSite" id="GPUH_0001564001-mRNA-1"/>
    </source>
</evidence>
<name>A0A183E3S7_9BILA</name>
<dbReference type="InterPro" id="IPR016135">
    <property type="entry name" value="UBQ-conjugating_enzyme/RWD"/>
</dbReference>
<dbReference type="SUPFAM" id="SSF54495">
    <property type="entry name" value="UBC-like"/>
    <property type="match status" value="1"/>
</dbReference>
<gene>
    <name evidence="2" type="ORF">GPUH_LOCUS15618</name>
</gene>
<reference evidence="4" key="1">
    <citation type="submission" date="2016-06" db="UniProtKB">
        <authorList>
            <consortium name="WormBaseParasite"/>
        </authorList>
    </citation>
    <scope>IDENTIFICATION</scope>
</reference>
<feature type="domain" description="UBC core" evidence="1">
    <location>
        <begin position="1"/>
        <end position="122"/>
    </location>
</feature>
<accession>A0A183E3S7</accession>
<sequence length="127" mass="14452">DQFPYNAGGYKIEIEFGKEYPFKAPKIRFITKIYHPNINERGEVLLHNIHLLLRALSISMPMISAENWKPSLKVDQVLNALADLLGSPQLDCALRADLAELYVKDAKSFDQNALEFCRLYSAKRTPA</sequence>
<dbReference type="Pfam" id="PF00179">
    <property type="entry name" value="UQ_con"/>
    <property type="match status" value="1"/>
</dbReference>
<keyword evidence="3" id="KW-1185">Reference proteome</keyword>
<dbReference type="EMBL" id="UYRT01082695">
    <property type="protein sequence ID" value="VDN26346.1"/>
    <property type="molecule type" value="Genomic_DNA"/>
</dbReference>
<dbReference type="Proteomes" id="UP000271098">
    <property type="component" value="Unassembled WGS sequence"/>
</dbReference>
<dbReference type="InterPro" id="IPR000608">
    <property type="entry name" value="UBC"/>
</dbReference>
<dbReference type="WBParaSite" id="GPUH_0001564001-mRNA-1">
    <property type="protein sequence ID" value="GPUH_0001564001-mRNA-1"/>
    <property type="gene ID" value="GPUH_0001564001"/>
</dbReference>
<dbReference type="OrthoDB" id="9973183at2759"/>
<proteinExistence type="predicted"/>
<evidence type="ECO:0000313" key="2">
    <source>
        <dbReference type="EMBL" id="VDN26346.1"/>
    </source>
</evidence>
<protein>
    <submittedName>
        <fullName evidence="4">UBIQUITIN_CONJUGAT_2 domain-containing protein</fullName>
    </submittedName>
</protein>
<dbReference type="Gene3D" id="3.10.110.10">
    <property type="entry name" value="Ubiquitin Conjugating Enzyme"/>
    <property type="match status" value="1"/>
</dbReference>
<reference evidence="2 3" key="2">
    <citation type="submission" date="2018-11" db="EMBL/GenBank/DDBJ databases">
        <authorList>
            <consortium name="Pathogen Informatics"/>
        </authorList>
    </citation>
    <scope>NUCLEOTIDE SEQUENCE [LARGE SCALE GENOMIC DNA]</scope>
</reference>
<evidence type="ECO:0000313" key="3">
    <source>
        <dbReference type="Proteomes" id="UP000271098"/>
    </source>
</evidence>
<evidence type="ECO:0000259" key="1">
    <source>
        <dbReference type="PROSITE" id="PS50127"/>
    </source>
</evidence>
<organism evidence="4">
    <name type="scientific">Gongylonema pulchrum</name>
    <dbReference type="NCBI Taxonomy" id="637853"/>
    <lineage>
        <taxon>Eukaryota</taxon>
        <taxon>Metazoa</taxon>
        <taxon>Ecdysozoa</taxon>
        <taxon>Nematoda</taxon>
        <taxon>Chromadorea</taxon>
        <taxon>Rhabditida</taxon>
        <taxon>Spirurina</taxon>
        <taxon>Spiruromorpha</taxon>
        <taxon>Spiruroidea</taxon>
        <taxon>Gongylonematidae</taxon>
        <taxon>Gongylonema</taxon>
    </lineage>
</organism>